<feature type="binding site" evidence="4">
    <location>
        <position position="118"/>
    </location>
    <ligand>
        <name>substrate</name>
    </ligand>
</feature>
<dbReference type="InterPro" id="IPR040442">
    <property type="entry name" value="Pyrv_kinase-like_dom_sf"/>
</dbReference>
<dbReference type="Gene3D" id="3.20.20.60">
    <property type="entry name" value="Phosphoenolpyruvate-binding domains"/>
    <property type="match status" value="1"/>
</dbReference>
<evidence type="ECO:0000256" key="4">
    <source>
        <dbReference type="PIRSR" id="PIRSR015582-1"/>
    </source>
</evidence>
<dbReference type="Pfam" id="PF03328">
    <property type="entry name" value="HpcH_HpaI"/>
    <property type="match status" value="1"/>
</dbReference>
<dbReference type="InterPro" id="IPR005000">
    <property type="entry name" value="Aldolase/citrate-lyase_domain"/>
</dbReference>
<dbReference type="AlphaFoldDB" id="A0A378YBH4"/>
<dbReference type="OrthoDB" id="348111at2"/>
<dbReference type="GO" id="GO:0006107">
    <property type="term" value="P:oxaloacetate metabolic process"/>
    <property type="evidence" value="ECO:0007669"/>
    <property type="project" value="TreeGrafter"/>
</dbReference>
<dbReference type="InterPro" id="IPR015813">
    <property type="entry name" value="Pyrv/PenolPyrv_kinase-like_dom"/>
</dbReference>
<keyword evidence="2 5" id="KW-0479">Metal-binding</keyword>
<feature type="binding site" evidence="5">
    <location>
        <position position="118"/>
    </location>
    <ligand>
        <name>Mg(2+)</name>
        <dbReference type="ChEBI" id="CHEBI:18420"/>
    </ligand>
</feature>
<gene>
    <name evidence="7" type="primary">citE</name>
    <name evidence="7" type="ORF">NCTC13160_00388</name>
</gene>
<dbReference type="InterPro" id="IPR011206">
    <property type="entry name" value="Citrate_lyase_beta/mcl1/mcl2"/>
</dbReference>
<reference evidence="7 8" key="1">
    <citation type="submission" date="2018-06" db="EMBL/GenBank/DDBJ databases">
        <authorList>
            <consortium name="Pathogen Informatics"/>
            <person name="Doyle S."/>
        </authorList>
    </citation>
    <scope>NUCLEOTIDE SEQUENCE [LARGE SCALE GENOMIC DNA]</scope>
    <source>
        <strain evidence="7 8">NCTC13160</strain>
    </source>
</reference>
<evidence type="ECO:0000313" key="7">
    <source>
        <dbReference type="EMBL" id="SUA74585.1"/>
    </source>
</evidence>
<evidence type="ECO:0000313" key="8">
    <source>
        <dbReference type="Proteomes" id="UP000254573"/>
    </source>
</evidence>
<dbReference type="KEGG" id="ppnm:LV28_01945"/>
<dbReference type="RefSeq" id="WP_038617489.1">
    <property type="nucleotide sequence ID" value="NZ_CP009553.3"/>
</dbReference>
<evidence type="ECO:0000256" key="1">
    <source>
        <dbReference type="ARBA" id="ARBA00001946"/>
    </source>
</evidence>
<dbReference type="PANTHER" id="PTHR32308">
    <property type="entry name" value="LYASE BETA SUBUNIT, PUTATIVE (AFU_ORTHOLOGUE AFUA_4G13030)-RELATED"/>
    <property type="match status" value="1"/>
</dbReference>
<keyword evidence="7" id="KW-0456">Lyase</keyword>
<dbReference type="PANTHER" id="PTHR32308:SF10">
    <property type="entry name" value="CITRATE LYASE SUBUNIT BETA"/>
    <property type="match status" value="1"/>
</dbReference>
<dbReference type="SUPFAM" id="SSF51621">
    <property type="entry name" value="Phosphoenolpyruvate/pyruvate domain"/>
    <property type="match status" value="1"/>
</dbReference>
<dbReference type="EC" id="4.1.3.6" evidence="7"/>
<dbReference type="GO" id="GO:0008815">
    <property type="term" value="F:citrate (pro-3S)-lyase activity"/>
    <property type="evidence" value="ECO:0007669"/>
    <property type="project" value="UniProtKB-EC"/>
</dbReference>
<protein>
    <submittedName>
        <fullName evidence="7">Citrate lyase subunit beta</fullName>
        <ecNumber evidence="7">4.1.3.6</ecNumber>
    </submittedName>
</protein>
<evidence type="ECO:0000256" key="3">
    <source>
        <dbReference type="ARBA" id="ARBA00022842"/>
    </source>
</evidence>
<dbReference type="STRING" id="93220.A6P55_22990"/>
<comment type="cofactor">
    <cofactor evidence="1">
        <name>Mg(2+)</name>
        <dbReference type="ChEBI" id="CHEBI:18420"/>
    </cofactor>
</comment>
<feature type="domain" description="HpcH/HpaI aldolase/citrate lyase" evidence="6">
    <location>
        <begin position="7"/>
        <end position="211"/>
    </location>
</feature>
<dbReference type="EMBL" id="UGSG01000001">
    <property type="protein sequence ID" value="SUA74585.1"/>
    <property type="molecule type" value="Genomic_DNA"/>
</dbReference>
<evidence type="ECO:0000259" key="6">
    <source>
        <dbReference type="Pfam" id="PF03328"/>
    </source>
</evidence>
<feature type="binding site" evidence="5">
    <location>
        <position position="144"/>
    </location>
    <ligand>
        <name>Mg(2+)</name>
        <dbReference type="ChEBI" id="CHEBI:18420"/>
    </ligand>
</feature>
<name>A0A378YBH4_9BURK</name>
<sequence>MQAASTYLFVPGDRPDRFDKALATDAAFVILDLEDAVSPENKPTARDALFTWLAQHGEDPRVLVRINGVHTPWHTDDMRLVEMPGVAGIMLPKTERADEMQALRACLREAQTLYALIETVDAVVRLREIAGAPGVTRLAFGTVDFCADAGIGDDGAALDAIRTQFVIESRYARLPAPIDGVTVAIGDDAVLRADVRHSRKFGFGAKLCIHPKQIAIVRDGYLPTPQETDWAMRVLDAVATAGAGAIAVDGKLVDRPVVERARAIMGQLS</sequence>
<evidence type="ECO:0000256" key="2">
    <source>
        <dbReference type="ARBA" id="ARBA00022723"/>
    </source>
</evidence>
<dbReference type="GO" id="GO:0000287">
    <property type="term" value="F:magnesium ion binding"/>
    <property type="evidence" value="ECO:0007669"/>
    <property type="project" value="TreeGrafter"/>
</dbReference>
<organism evidence="7 8">
    <name type="scientific">Pandoraea pnomenusa</name>
    <dbReference type="NCBI Taxonomy" id="93220"/>
    <lineage>
        <taxon>Bacteria</taxon>
        <taxon>Pseudomonadati</taxon>
        <taxon>Pseudomonadota</taxon>
        <taxon>Betaproteobacteria</taxon>
        <taxon>Burkholderiales</taxon>
        <taxon>Burkholderiaceae</taxon>
        <taxon>Pandoraea</taxon>
    </lineage>
</organism>
<dbReference type="Proteomes" id="UP000254573">
    <property type="component" value="Unassembled WGS sequence"/>
</dbReference>
<dbReference type="PIRSF" id="PIRSF015582">
    <property type="entry name" value="Cit_lyase_B"/>
    <property type="match status" value="1"/>
</dbReference>
<evidence type="ECO:0000256" key="5">
    <source>
        <dbReference type="PIRSR" id="PIRSR015582-2"/>
    </source>
</evidence>
<proteinExistence type="predicted"/>
<feature type="binding site" evidence="4">
    <location>
        <position position="65"/>
    </location>
    <ligand>
        <name>substrate</name>
    </ligand>
</feature>
<accession>A0A378YBH4</accession>
<keyword evidence="3 5" id="KW-0460">Magnesium</keyword>